<name>A0A9P0QPK1_9ASCO</name>
<accession>A0A9P0QPK1</accession>
<dbReference type="AlphaFoldDB" id="A0A9P0QPK1"/>
<sequence>MHVKRFPISPPVRISCMSCRTGYGYGNDGVAPERESSSCDLCRPEPSSNTHTNDLSSGWPPNSLPSYPDSSVIESSPLWTLSRILLPFHLYWIFFPSFSWPNLPLHADNCNHYTRFVQDDSLCASPIL</sequence>
<evidence type="ECO:0000256" key="1">
    <source>
        <dbReference type="SAM" id="MobiDB-lite"/>
    </source>
</evidence>
<comment type="caution">
    <text evidence="2">The sequence shown here is derived from an EMBL/GenBank/DDBJ whole genome shotgun (WGS) entry which is preliminary data.</text>
</comment>
<dbReference type="Proteomes" id="UP000837801">
    <property type="component" value="Unassembled WGS sequence"/>
</dbReference>
<organism evidence="2 3">
    <name type="scientific">[Candida] railenensis</name>
    <dbReference type="NCBI Taxonomy" id="45579"/>
    <lineage>
        <taxon>Eukaryota</taxon>
        <taxon>Fungi</taxon>
        <taxon>Dikarya</taxon>
        <taxon>Ascomycota</taxon>
        <taxon>Saccharomycotina</taxon>
        <taxon>Pichiomycetes</taxon>
        <taxon>Debaryomycetaceae</taxon>
        <taxon>Kurtzmaniella</taxon>
    </lineage>
</organism>
<protein>
    <submittedName>
        <fullName evidence="2">Uncharacterized protein</fullName>
    </submittedName>
</protein>
<feature type="region of interest" description="Disordered" evidence="1">
    <location>
        <begin position="31"/>
        <end position="62"/>
    </location>
</feature>
<feature type="compositionally biased region" description="Polar residues" evidence="1">
    <location>
        <begin position="46"/>
        <end position="62"/>
    </location>
</feature>
<evidence type="ECO:0000313" key="3">
    <source>
        <dbReference type="Proteomes" id="UP000837801"/>
    </source>
</evidence>
<keyword evidence="3" id="KW-1185">Reference proteome</keyword>
<evidence type="ECO:0000313" key="2">
    <source>
        <dbReference type="EMBL" id="CAH2352560.1"/>
    </source>
</evidence>
<gene>
    <name evidence="2" type="ORF">CLIB1423_07S02344</name>
</gene>
<reference evidence="2" key="1">
    <citation type="submission" date="2022-03" db="EMBL/GenBank/DDBJ databases">
        <authorList>
            <person name="Legras J.-L."/>
            <person name="Devillers H."/>
            <person name="Grondin C."/>
        </authorList>
    </citation>
    <scope>NUCLEOTIDE SEQUENCE</scope>
    <source>
        <strain evidence="2">CLIB 1423</strain>
    </source>
</reference>
<proteinExistence type="predicted"/>
<dbReference type="EMBL" id="CAKXYY010000007">
    <property type="protein sequence ID" value="CAH2352560.1"/>
    <property type="molecule type" value="Genomic_DNA"/>
</dbReference>